<evidence type="ECO:0000256" key="3">
    <source>
        <dbReference type="ARBA" id="ARBA00023125"/>
    </source>
</evidence>
<organism evidence="6 7">
    <name type="scientific">Dyella flava</name>
    <dbReference type="NCBI Taxonomy" id="1920170"/>
    <lineage>
        <taxon>Bacteria</taxon>
        <taxon>Pseudomonadati</taxon>
        <taxon>Pseudomonadota</taxon>
        <taxon>Gammaproteobacteria</taxon>
        <taxon>Lysobacterales</taxon>
        <taxon>Rhodanobacteraceae</taxon>
        <taxon>Dyella</taxon>
    </lineage>
</organism>
<accession>A0ABS2JZI7</accession>
<feature type="domain" description="Type I restriction modification DNA specificity" evidence="5">
    <location>
        <begin position="5"/>
        <end position="173"/>
    </location>
</feature>
<keyword evidence="2" id="KW-0680">Restriction system</keyword>
<evidence type="ECO:0000256" key="1">
    <source>
        <dbReference type="ARBA" id="ARBA00010923"/>
    </source>
</evidence>
<dbReference type="InterPro" id="IPR000055">
    <property type="entry name" value="Restrct_endonuc_typeI_TRD"/>
</dbReference>
<dbReference type="Gene3D" id="3.90.220.20">
    <property type="entry name" value="DNA methylase specificity domains"/>
    <property type="match status" value="2"/>
</dbReference>
<reference evidence="6" key="1">
    <citation type="submission" date="2020-10" db="EMBL/GenBank/DDBJ databases">
        <title>Phylogeny of dyella-like bacteria.</title>
        <authorList>
            <person name="Fu J."/>
        </authorList>
    </citation>
    <scope>NUCLEOTIDE SEQUENCE</scope>
    <source>
        <strain evidence="6">DHOC52</strain>
    </source>
</reference>
<feature type="region of interest" description="Disordered" evidence="4">
    <location>
        <begin position="408"/>
        <end position="450"/>
    </location>
</feature>
<protein>
    <submittedName>
        <fullName evidence="6">Restriction endonuclease subunit S</fullName>
    </submittedName>
</protein>
<keyword evidence="6" id="KW-0540">Nuclease</keyword>
<evidence type="ECO:0000259" key="5">
    <source>
        <dbReference type="Pfam" id="PF01420"/>
    </source>
</evidence>
<keyword evidence="6" id="KW-0255">Endonuclease</keyword>
<dbReference type="InterPro" id="IPR051212">
    <property type="entry name" value="Type-I_RE_S_subunit"/>
</dbReference>
<feature type="compositionally biased region" description="Basic residues" evidence="4">
    <location>
        <begin position="432"/>
        <end position="450"/>
    </location>
</feature>
<dbReference type="Pfam" id="PF01420">
    <property type="entry name" value="Methylase_S"/>
    <property type="match status" value="2"/>
</dbReference>
<keyword evidence="7" id="KW-1185">Reference proteome</keyword>
<dbReference type="Proteomes" id="UP001430149">
    <property type="component" value="Unassembled WGS sequence"/>
</dbReference>
<keyword evidence="3" id="KW-0238">DNA-binding</keyword>
<evidence type="ECO:0000256" key="2">
    <source>
        <dbReference type="ARBA" id="ARBA00022747"/>
    </source>
</evidence>
<dbReference type="PANTHER" id="PTHR43140:SF1">
    <property type="entry name" value="TYPE I RESTRICTION ENZYME ECOKI SPECIFICITY SUBUNIT"/>
    <property type="match status" value="1"/>
</dbReference>
<dbReference type="SUPFAM" id="SSF116734">
    <property type="entry name" value="DNA methylase specificity domain"/>
    <property type="match status" value="2"/>
</dbReference>
<gene>
    <name evidence="6" type="ORF">ISP19_03405</name>
</gene>
<sequence>MSELPLGWVSVPIGDLCSLKNGRAFKASEWAIAGLPIVRIQNLNNPAAPFNYFSGEAEERYQLTGRELLFAWSGTPGTSFGAHVWHGGKAVLNQHIFRVDFDASKIDKRFFRYAINQKLDELIDIAHGGVGLRHVTKGTFERTKVAIPPLREQKRIADKLDVLLARVDAGRARLDRIPELLKRFRQSVLAAAISGDLTEDWRKGKSAAWASTNVQSIAKVGTGSTPLRSNAKFFSARGTPWITSAATSQRIVTEANEHVTEDAIKAHRLKTYPVGTILVAMYGEGKTRGQVTELGIPATVNQACAAVIVDEAKADRLYVRRALESNYYEMRDLAEGGNQPNLNLNKIKEFSLPLPSLSEQREIAYRVESLFAIADKVQAQYEAARAQVDKLTPALLAKAFRGELIQQGRTDESAEQPLARTGVDLNITTSLKQKRGSKTQVRKQPKAKRA</sequence>
<comment type="caution">
    <text evidence="6">The sequence shown here is derived from an EMBL/GenBank/DDBJ whole genome shotgun (WGS) entry which is preliminary data.</text>
</comment>
<proteinExistence type="inferred from homology"/>
<dbReference type="InterPro" id="IPR044946">
    <property type="entry name" value="Restrct_endonuc_typeI_TRD_sf"/>
</dbReference>
<keyword evidence="6" id="KW-0378">Hydrolase</keyword>
<feature type="domain" description="Type I restriction modification DNA specificity" evidence="5">
    <location>
        <begin position="209"/>
        <end position="372"/>
    </location>
</feature>
<dbReference type="EMBL" id="JADIKE010000026">
    <property type="protein sequence ID" value="MBM7124416.1"/>
    <property type="molecule type" value="Genomic_DNA"/>
</dbReference>
<dbReference type="CDD" id="cd17254">
    <property type="entry name" value="RMtype1_S_FclI-TRD1-CR1_like"/>
    <property type="match status" value="1"/>
</dbReference>
<evidence type="ECO:0000313" key="6">
    <source>
        <dbReference type="EMBL" id="MBM7124416.1"/>
    </source>
</evidence>
<evidence type="ECO:0000256" key="4">
    <source>
        <dbReference type="SAM" id="MobiDB-lite"/>
    </source>
</evidence>
<name>A0ABS2JZI7_9GAMM</name>
<comment type="similarity">
    <text evidence="1">Belongs to the type-I restriction system S methylase family.</text>
</comment>
<dbReference type="PANTHER" id="PTHR43140">
    <property type="entry name" value="TYPE-1 RESTRICTION ENZYME ECOKI SPECIFICITY PROTEIN"/>
    <property type="match status" value="1"/>
</dbReference>
<dbReference type="GO" id="GO:0004519">
    <property type="term" value="F:endonuclease activity"/>
    <property type="evidence" value="ECO:0007669"/>
    <property type="project" value="UniProtKB-KW"/>
</dbReference>
<dbReference type="Gene3D" id="1.10.287.1120">
    <property type="entry name" value="Bipartite methylase S protein"/>
    <property type="match status" value="1"/>
</dbReference>
<dbReference type="RefSeq" id="WP_204679874.1">
    <property type="nucleotide sequence ID" value="NZ_BSNR01000023.1"/>
</dbReference>
<evidence type="ECO:0000313" key="7">
    <source>
        <dbReference type="Proteomes" id="UP001430149"/>
    </source>
</evidence>